<dbReference type="PANTHER" id="PTHR42946">
    <property type="entry name" value="PHOSPHOHEXOSE MUTASE"/>
    <property type="match status" value="1"/>
</dbReference>
<dbReference type="EMBL" id="CP002631">
    <property type="protein sequence ID" value="AEB15036.1"/>
    <property type="molecule type" value="Genomic_DNA"/>
</dbReference>
<dbReference type="OrthoDB" id="9806956at2"/>
<evidence type="ECO:0000259" key="5">
    <source>
        <dbReference type="Pfam" id="PF02880"/>
    </source>
</evidence>
<gene>
    <name evidence="6" type="ordered locus">Tresu_2167</name>
</gene>
<proteinExistence type="inferred from homology"/>
<dbReference type="Pfam" id="PF02880">
    <property type="entry name" value="PGM_PMM_III"/>
    <property type="match status" value="1"/>
</dbReference>
<feature type="domain" description="Alpha-D-phosphohexomutase alpha/beta/alpha" evidence="5">
    <location>
        <begin position="322"/>
        <end position="416"/>
    </location>
</feature>
<evidence type="ECO:0000256" key="2">
    <source>
        <dbReference type="ARBA" id="ARBA00010231"/>
    </source>
</evidence>
<organism evidence="6 7">
    <name type="scientific">Treponema succinifaciens (strain ATCC 33096 / DSM 2489 / 6091)</name>
    <dbReference type="NCBI Taxonomy" id="869209"/>
    <lineage>
        <taxon>Bacteria</taxon>
        <taxon>Pseudomonadati</taxon>
        <taxon>Spirochaetota</taxon>
        <taxon>Spirochaetia</taxon>
        <taxon>Spirochaetales</taxon>
        <taxon>Treponemataceae</taxon>
        <taxon>Treponema</taxon>
    </lineage>
</organism>
<dbReference type="KEGG" id="tsu:Tresu_2167"/>
<evidence type="ECO:0000313" key="7">
    <source>
        <dbReference type="Proteomes" id="UP000006852"/>
    </source>
</evidence>
<dbReference type="HOGENOM" id="CLU_032204_0_0_12"/>
<dbReference type="GO" id="GO:0005975">
    <property type="term" value="P:carbohydrate metabolic process"/>
    <property type="evidence" value="ECO:0007669"/>
    <property type="project" value="InterPro"/>
</dbReference>
<dbReference type="eggNOG" id="COG1109">
    <property type="taxonomic scope" value="Bacteria"/>
</dbReference>
<keyword evidence="3" id="KW-0597">Phosphoprotein</keyword>
<reference evidence="6 7" key="1">
    <citation type="journal article" date="2011" name="Stand. Genomic Sci.">
        <title>Complete genome sequence of Treponema succinifaciens type strain (6091).</title>
        <authorList>
            <person name="Han C."/>
            <person name="Gronow S."/>
            <person name="Teshima H."/>
            <person name="Lapidus A."/>
            <person name="Nolan M."/>
            <person name="Lucas S."/>
            <person name="Hammon N."/>
            <person name="Deshpande S."/>
            <person name="Cheng J.F."/>
            <person name="Zeytun A."/>
            <person name="Tapia R."/>
            <person name="Goodwin L."/>
            <person name="Pitluck S."/>
            <person name="Liolios K."/>
            <person name="Pagani I."/>
            <person name="Ivanova N."/>
            <person name="Mavromatis K."/>
            <person name="Mikhailova N."/>
            <person name="Huntemann M."/>
            <person name="Pati A."/>
            <person name="Chen A."/>
            <person name="Palaniappan K."/>
            <person name="Land M."/>
            <person name="Hauser L."/>
            <person name="Brambilla E.M."/>
            <person name="Rohde M."/>
            <person name="Goker M."/>
            <person name="Woyke T."/>
            <person name="Bristow J."/>
            <person name="Eisen J.A."/>
            <person name="Markowitz V."/>
            <person name="Hugenholtz P."/>
            <person name="Kyrpides N.C."/>
            <person name="Klenk H.P."/>
            <person name="Detter J.C."/>
        </authorList>
    </citation>
    <scope>NUCLEOTIDE SEQUENCE [LARGE SCALE GENOMIC DNA]</scope>
    <source>
        <strain evidence="7">ATCC 33096 / DSM 2489 / 6091</strain>
    </source>
</reference>
<dbReference type="Gene3D" id="3.30.310.50">
    <property type="entry name" value="Alpha-D-phosphohexomutase, C-terminal domain"/>
    <property type="match status" value="1"/>
</dbReference>
<dbReference type="GO" id="GO:0004615">
    <property type="term" value="F:phosphomannomutase activity"/>
    <property type="evidence" value="ECO:0007669"/>
    <property type="project" value="TreeGrafter"/>
</dbReference>
<dbReference type="Proteomes" id="UP000006852">
    <property type="component" value="Chromosome"/>
</dbReference>
<reference evidence="7" key="2">
    <citation type="submission" date="2011-04" db="EMBL/GenBank/DDBJ databases">
        <title>The complete genome of chromosome of Treponema succinifaciens DSM 2489.</title>
        <authorList>
            <person name="Lucas S."/>
            <person name="Copeland A."/>
            <person name="Lapidus A."/>
            <person name="Bruce D."/>
            <person name="Goodwin L."/>
            <person name="Pitluck S."/>
            <person name="Peters L."/>
            <person name="Kyrpides N."/>
            <person name="Mavromatis K."/>
            <person name="Ivanova N."/>
            <person name="Ovchinnikova G."/>
            <person name="Teshima H."/>
            <person name="Detter J.C."/>
            <person name="Tapia R."/>
            <person name="Han C."/>
            <person name="Land M."/>
            <person name="Hauser L."/>
            <person name="Markowitz V."/>
            <person name="Cheng J.-F."/>
            <person name="Hugenholtz P."/>
            <person name="Woyke T."/>
            <person name="Wu D."/>
            <person name="Gronow S."/>
            <person name="Wellnitz S."/>
            <person name="Brambilla E."/>
            <person name="Klenk H.-P."/>
            <person name="Eisen J.A."/>
        </authorList>
    </citation>
    <scope>NUCLEOTIDE SEQUENCE [LARGE SCALE GENOMIC DNA]</scope>
    <source>
        <strain evidence="7">ATCC 33096 / DSM 2489 / 6091</strain>
    </source>
</reference>
<evidence type="ECO:0000313" key="6">
    <source>
        <dbReference type="EMBL" id="AEB15036.1"/>
    </source>
</evidence>
<evidence type="ECO:0000259" key="4">
    <source>
        <dbReference type="Pfam" id="PF02878"/>
    </source>
</evidence>
<protein>
    <submittedName>
        <fullName evidence="6">Phosphoglucomutase/phosphomannomutase alpha/beta/alpha domain I</fullName>
    </submittedName>
</protein>
<dbReference type="InterPro" id="IPR050060">
    <property type="entry name" value="Phosphoglucosamine_mutase"/>
</dbReference>
<name>F2NWB5_TRES6</name>
<dbReference type="SUPFAM" id="SSF53738">
    <property type="entry name" value="Phosphoglucomutase, first 3 domains"/>
    <property type="match status" value="1"/>
</dbReference>
<evidence type="ECO:0000256" key="3">
    <source>
        <dbReference type="ARBA" id="ARBA00022553"/>
    </source>
</evidence>
<evidence type="ECO:0000256" key="1">
    <source>
        <dbReference type="ARBA" id="ARBA00001946"/>
    </source>
</evidence>
<dbReference type="PANTHER" id="PTHR42946:SF1">
    <property type="entry name" value="PHOSPHOGLUCOMUTASE (ALPHA-D-GLUCOSE-1,6-BISPHOSPHATE-DEPENDENT)"/>
    <property type="match status" value="1"/>
</dbReference>
<dbReference type="SUPFAM" id="SSF55957">
    <property type="entry name" value="Phosphoglucomutase, C-terminal domain"/>
    <property type="match status" value="1"/>
</dbReference>
<dbReference type="InterPro" id="IPR005844">
    <property type="entry name" value="A-D-PHexomutase_a/b/a-I"/>
</dbReference>
<feature type="domain" description="Alpha-D-phosphohexomutase alpha/beta/alpha" evidence="4">
    <location>
        <begin position="23"/>
        <end position="143"/>
    </location>
</feature>
<comment type="similarity">
    <text evidence="2">Belongs to the phosphohexose mutase family.</text>
</comment>
<dbReference type="Gene3D" id="3.40.120.10">
    <property type="entry name" value="Alpha-D-Glucose-1,6-Bisphosphate, subunit A, domain 3"/>
    <property type="match status" value="3"/>
</dbReference>
<sequence>MILSASGWRKVFAESMDAEDTSPKIGEANSFLCLLIAETFAEYIISKTGKKDPAVVVATDTRPTGKEIALNVIQGLCACGIKVVFLGTAAAPEIMAYSKKHDGFLYISASHNPIGHNGIKFGLNNGGVFEAGESKKLAENFAAKCSSAGAEEHALSLAFKAQKTQVENVYAKCAKYKKKSLAAYEKFIKTVIAGSPKILFQHKLFSILKKAAQKNPLSIVCDMNGSARATSIDKKFIPESGIGFIPFNEDKIVHAIIPEPENLVHCAQKINELQKEGNKSALLGYMPDCDGDRGNIVYWNGKEAKTVPAQEVFALCVMSELAFEYWKNPDAKNLAVAVNCPTSMRIDEICASLNAKLFRAEVGEANVVNLAREKRSEGFNVRIFGEGSNGGNITYPSAVRDPVATIFALVKLLALRDTKNKIGLFHLWCKMSGQEKKYKDNFTLDDVISTLPEYTTTGVSESRAVLQVKMQDKGKLKENFKKEFISSWEEKKEQLKNEYGIASYEAFTTNGTKETAADQNWNNANGGLKVKFMDSENQPVAFIWMRPSGTEPVFRIMCDVKGNGTQEEKALLEWETELLQKADIES</sequence>
<dbReference type="InterPro" id="IPR036900">
    <property type="entry name" value="A-D-PHexomutase_C_sf"/>
</dbReference>
<dbReference type="STRING" id="869209.Tresu_2167"/>
<dbReference type="Pfam" id="PF02878">
    <property type="entry name" value="PGM_PMM_I"/>
    <property type="match status" value="1"/>
</dbReference>
<comment type="cofactor">
    <cofactor evidence="1">
        <name>Mg(2+)</name>
        <dbReference type="ChEBI" id="CHEBI:18420"/>
    </cofactor>
</comment>
<keyword evidence="7" id="KW-1185">Reference proteome</keyword>
<dbReference type="InterPro" id="IPR005846">
    <property type="entry name" value="A-D-PHexomutase_a/b/a-III"/>
</dbReference>
<dbReference type="AlphaFoldDB" id="F2NWB5"/>
<accession>F2NWB5</accession>
<dbReference type="InterPro" id="IPR016055">
    <property type="entry name" value="A-D-PHexomutase_a/b/a-I/II/III"/>
</dbReference>